<dbReference type="PANTHER" id="PTHR46600">
    <property type="entry name" value="THAP DOMAIN-CONTAINING"/>
    <property type="match status" value="1"/>
</dbReference>
<keyword evidence="5" id="KW-0539">Nucleus</keyword>
<gene>
    <name evidence="9" type="primary">SI:DKEY-177P2.16</name>
</gene>
<keyword evidence="5 6" id="KW-0175">Coiled coil</keyword>
<accession>A0A1A8EX16</accession>
<evidence type="ECO:0000313" key="9">
    <source>
        <dbReference type="EMBL" id="SBQ51071.1"/>
    </source>
</evidence>
<evidence type="ECO:0000256" key="3">
    <source>
        <dbReference type="ARBA" id="ARBA00022833"/>
    </source>
</evidence>
<evidence type="ECO:0000256" key="2">
    <source>
        <dbReference type="ARBA" id="ARBA00022771"/>
    </source>
</evidence>
<keyword evidence="3" id="KW-0862">Zinc</keyword>
<reference evidence="9" key="2">
    <citation type="submission" date="2016-06" db="EMBL/GenBank/DDBJ databases">
        <title>The genome of a short-lived fish provides insights into sex chromosome evolution and the genetic control of aging.</title>
        <authorList>
            <person name="Reichwald K."/>
            <person name="Felder M."/>
            <person name="Petzold A."/>
            <person name="Koch P."/>
            <person name="Groth M."/>
            <person name="Platzer M."/>
        </authorList>
    </citation>
    <scope>NUCLEOTIDE SEQUENCE</scope>
    <source>
        <tissue evidence="9">Brain</tissue>
    </source>
</reference>
<dbReference type="Pfam" id="PF05485">
    <property type="entry name" value="THAP"/>
    <property type="match status" value="1"/>
</dbReference>
<feature type="domain" description="THAP-type" evidence="8">
    <location>
        <begin position="1"/>
        <end position="54"/>
    </location>
</feature>
<dbReference type="AlphaFoldDB" id="A0A1A8EX16"/>
<sequence>DPELRAQWLIKTRRDRFRVTASSRVRSRHFETGVIFLSSSGKRCLQPKVVPSLFHWNDYTKKSEGPGVWERRPRSVDTVAMATEDDNTEDGNTDIPIAGNAESDPASIPMTEDHDYAASSLIAADHIKYESLSREIEELRQQLESYHLTQGFGLQRFATSPDDIRYYT</sequence>
<keyword evidence="2" id="KW-0863">Zinc-finger</keyword>
<protein>
    <recommendedName>
        <fullName evidence="5">THAP domain-containing protein 1</fullName>
    </recommendedName>
</protein>
<evidence type="ECO:0000256" key="5">
    <source>
        <dbReference type="RuleBase" id="RU369073"/>
    </source>
</evidence>
<keyword evidence="5" id="KW-0131">Cell cycle</keyword>
<feature type="non-terminal residue" evidence="9">
    <location>
        <position position="168"/>
    </location>
</feature>
<dbReference type="EMBL" id="HAEB01004544">
    <property type="protein sequence ID" value="SBQ51071.1"/>
    <property type="molecule type" value="Transcribed_RNA"/>
</dbReference>
<evidence type="ECO:0000256" key="7">
    <source>
        <dbReference type="SAM" id="MobiDB-lite"/>
    </source>
</evidence>
<evidence type="ECO:0000256" key="4">
    <source>
        <dbReference type="ARBA" id="ARBA00023125"/>
    </source>
</evidence>
<keyword evidence="1" id="KW-0479">Metal-binding</keyword>
<dbReference type="InterPro" id="IPR006612">
    <property type="entry name" value="THAP_Znf"/>
</dbReference>
<dbReference type="GO" id="GO:0001935">
    <property type="term" value="P:endothelial cell proliferation"/>
    <property type="evidence" value="ECO:0007669"/>
    <property type="project" value="UniProtKB-UniRule"/>
</dbReference>
<keyword evidence="4 5" id="KW-0238">DNA-binding</keyword>
<evidence type="ECO:0000259" key="8">
    <source>
        <dbReference type="Pfam" id="PF05485"/>
    </source>
</evidence>
<reference evidence="9" key="1">
    <citation type="submission" date="2016-05" db="EMBL/GenBank/DDBJ databases">
        <authorList>
            <person name="Lavstsen T."/>
            <person name="Jespersen J.S."/>
        </authorList>
    </citation>
    <scope>NUCLEOTIDE SEQUENCE</scope>
    <source>
        <tissue evidence="9">Brain</tissue>
    </source>
</reference>
<evidence type="ECO:0000256" key="1">
    <source>
        <dbReference type="ARBA" id="ARBA00022723"/>
    </source>
</evidence>
<comment type="subcellular location">
    <subcellularLocation>
        <location evidence="5">Nucleus</location>
        <location evidence="5">Nucleoplasm</location>
    </subcellularLocation>
</comment>
<name>A0A1A8EX16_9TELE</name>
<dbReference type="InterPro" id="IPR026516">
    <property type="entry name" value="THAP1/10"/>
</dbReference>
<comment type="function">
    <text evidence="5">DNA-binding transcription regulator that regulates endothelial cell proliferation and G1/S cell-cycle progression. Specifically binds the 5'-[AT]NTNN[GT]GGCA[AGT]-3' core DNA sequence and acts by modulating expression of pRB-E2F cell-cycle target genes.</text>
</comment>
<dbReference type="GO" id="GO:0008270">
    <property type="term" value="F:zinc ion binding"/>
    <property type="evidence" value="ECO:0007669"/>
    <property type="project" value="UniProtKB-KW"/>
</dbReference>
<dbReference type="GO" id="GO:0000978">
    <property type="term" value="F:RNA polymerase II cis-regulatory region sequence-specific DNA binding"/>
    <property type="evidence" value="ECO:0007669"/>
    <property type="project" value="TreeGrafter"/>
</dbReference>
<evidence type="ECO:0000256" key="6">
    <source>
        <dbReference type="SAM" id="Coils"/>
    </source>
</evidence>
<dbReference type="GO" id="GO:0006357">
    <property type="term" value="P:regulation of transcription by RNA polymerase II"/>
    <property type="evidence" value="ECO:0007669"/>
    <property type="project" value="TreeGrafter"/>
</dbReference>
<keyword evidence="5" id="KW-0805">Transcription regulation</keyword>
<feature type="region of interest" description="Disordered" evidence="7">
    <location>
        <begin position="85"/>
        <end position="109"/>
    </location>
</feature>
<dbReference type="GO" id="GO:0003700">
    <property type="term" value="F:DNA-binding transcription factor activity"/>
    <property type="evidence" value="ECO:0007669"/>
    <property type="project" value="UniProtKB-UniRule"/>
</dbReference>
<organism evidence="9">
    <name type="scientific">Nothobranchius korthausae</name>
    <dbReference type="NCBI Taxonomy" id="1143690"/>
    <lineage>
        <taxon>Eukaryota</taxon>
        <taxon>Metazoa</taxon>
        <taxon>Chordata</taxon>
        <taxon>Craniata</taxon>
        <taxon>Vertebrata</taxon>
        <taxon>Euteleostomi</taxon>
        <taxon>Actinopterygii</taxon>
        <taxon>Neopterygii</taxon>
        <taxon>Teleostei</taxon>
        <taxon>Neoteleostei</taxon>
        <taxon>Acanthomorphata</taxon>
        <taxon>Ovalentaria</taxon>
        <taxon>Atherinomorphae</taxon>
        <taxon>Cyprinodontiformes</taxon>
        <taxon>Nothobranchiidae</taxon>
        <taxon>Nothobranchius</taxon>
    </lineage>
</organism>
<dbReference type="SUPFAM" id="SSF57716">
    <property type="entry name" value="Glucocorticoid receptor-like (DNA-binding domain)"/>
    <property type="match status" value="1"/>
</dbReference>
<comment type="similarity">
    <text evidence="5">Belongs to the THAP1 family.</text>
</comment>
<dbReference type="PANTHER" id="PTHR46600:SF7">
    <property type="entry name" value="SI:DKEY-228B2.6-RELATED"/>
    <property type="match status" value="1"/>
</dbReference>
<feature type="coiled-coil region" evidence="6">
    <location>
        <begin position="122"/>
        <end position="149"/>
    </location>
</feature>
<dbReference type="GO" id="GO:0005654">
    <property type="term" value="C:nucleoplasm"/>
    <property type="evidence" value="ECO:0007669"/>
    <property type="project" value="UniProtKB-SubCell"/>
</dbReference>
<feature type="non-terminal residue" evidence="9">
    <location>
        <position position="1"/>
    </location>
</feature>
<keyword evidence="5" id="KW-0804">Transcription</keyword>
<proteinExistence type="inferred from homology"/>